<sequence length="148" mass="17192">QQQQQQNKQIYKATRTDDNDKQVATLQTSTCNKNTCTYFRMKKENKQTNKQREGERKMNITNTEWQATKHAYHRPVSCHTRLFDRQEVYGFVVVSWPHGISRSESTTIFVISSTTTRTLRASYLELNGALSNASANTYAIRQNMAYDI</sequence>
<evidence type="ECO:0000313" key="1">
    <source>
        <dbReference type="EMBL" id="JAG32411.1"/>
    </source>
</evidence>
<accession>A0A0A9YLB7</accession>
<reference evidence="1" key="1">
    <citation type="journal article" date="2014" name="PLoS ONE">
        <title>Transcriptome-Based Identification of ABC Transporters in the Western Tarnished Plant Bug Lygus hesperus.</title>
        <authorList>
            <person name="Hull J.J."/>
            <person name="Chaney K."/>
            <person name="Geib S.M."/>
            <person name="Fabrick J.A."/>
            <person name="Brent C.S."/>
            <person name="Walsh D."/>
            <person name="Lavine L.C."/>
        </authorList>
    </citation>
    <scope>NUCLEOTIDE SEQUENCE</scope>
</reference>
<feature type="non-terminal residue" evidence="1">
    <location>
        <position position="1"/>
    </location>
</feature>
<proteinExistence type="predicted"/>
<name>A0A0A9YLB7_LYGHE</name>
<gene>
    <name evidence="1" type="ORF">CM83_31255</name>
</gene>
<protein>
    <submittedName>
        <fullName evidence="1">Uncharacterized protein</fullName>
    </submittedName>
</protein>
<dbReference type="EMBL" id="GBHO01011193">
    <property type="protein sequence ID" value="JAG32411.1"/>
    <property type="molecule type" value="Transcribed_RNA"/>
</dbReference>
<reference evidence="1" key="2">
    <citation type="submission" date="2014-07" db="EMBL/GenBank/DDBJ databases">
        <authorList>
            <person name="Hull J."/>
        </authorList>
    </citation>
    <scope>NUCLEOTIDE SEQUENCE</scope>
</reference>
<organism evidence="1">
    <name type="scientific">Lygus hesperus</name>
    <name type="common">Western plant bug</name>
    <dbReference type="NCBI Taxonomy" id="30085"/>
    <lineage>
        <taxon>Eukaryota</taxon>
        <taxon>Metazoa</taxon>
        <taxon>Ecdysozoa</taxon>
        <taxon>Arthropoda</taxon>
        <taxon>Hexapoda</taxon>
        <taxon>Insecta</taxon>
        <taxon>Pterygota</taxon>
        <taxon>Neoptera</taxon>
        <taxon>Paraneoptera</taxon>
        <taxon>Hemiptera</taxon>
        <taxon>Heteroptera</taxon>
        <taxon>Panheteroptera</taxon>
        <taxon>Cimicomorpha</taxon>
        <taxon>Miridae</taxon>
        <taxon>Mirini</taxon>
        <taxon>Lygus</taxon>
    </lineage>
</organism>
<dbReference type="AlphaFoldDB" id="A0A0A9YLB7"/>